<name>A0A934UX17_9MICO</name>
<keyword evidence="3" id="KW-1185">Reference proteome</keyword>
<feature type="transmembrane region" description="Helical" evidence="1">
    <location>
        <begin position="88"/>
        <end position="108"/>
    </location>
</feature>
<sequence>MTNERVATARRQYLNLGIGEWFAVAVFFGVARFSIMPRLDTARDAYALWAALVPLLAILFQGGAYWLLARTWVGRSAMPGSLALLFRVLRVLNVVLLFGGLAGILIWFPTITAWGIVVLLVWAFGVFEYLNYFVVRLSYPFTQWFSEVGRWRKPRLQRDLERAARTPR</sequence>
<dbReference type="EMBL" id="JAEHOI010000002">
    <property type="protein sequence ID" value="MBK0421131.1"/>
    <property type="molecule type" value="Genomic_DNA"/>
</dbReference>
<comment type="caution">
    <text evidence="2">The sequence shown here is derived from an EMBL/GenBank/DDBJ whole genome shotgun (WGS) entry which is preliminary data.</text>
</comment>
<feature type="transmembrane region" description="Helical" evidence="1">
    <location>
        <begin position="12"/>
        <end position="35"/>
    </location>
</feature>
<evidence type="ECO:0000256" key="1">
    <source>
        <dbReference type="SAM" id="Phobius"/>
    </source>
</evidence>
<evidence type="ECO:0000313" key="3">
    <source>
        <dbReference type="Proteomes" id="UP000618733"/>
    </source>
</evidence>
<protein>
    <submittedName>
        <fullName evidence="2">Uncharacterized protein</fullName>
    </submittedName>
</protein>
<dbReference type="Proteomes" id="UP000618733">
    <property type="component" value="Unassembled WGS sequence"/>
</dbReference>
<keyword evidence="1" id="KW-1133">Transmembrane helix</keyword>
<organism evidence="2 3">
    <name type="scientific">Leucobacter edaphi</name>
    <dbReference type="NCBI Taxonomy" id="2796472"/>
    <lineage>
        <taxon>Bacteria</taxon>
        <taxon>Bacillati</taxon>
        <taxon>Actinomycetota</taxon>
        <taxon>Actinomycetes</taxon>
        <taxon>Micrococcales</taxon>
        <taxon>Microbacteriaceae</taxon>
        <taxon>Leucobacter</taxon>
    </lineage>
</organism>
<evidence type="ECO:0000313" key="2">
    <source>
        <dbReference type="EMBL" id="MBK0421131.1"/>
    </source>
</evidence>
<keyword evidence="1" id="KW-0472">Membrane</keyword>
<reference evidence="2" key="1">
    <citation type="submission" date="2020-12" db="EMBL/GenBank/DDBJ databases">
        <title>Leucobacter sp. CAS2, isolated from Chromium sludge.</title>
        <authorList>
            <person name="Xu Z."/>
        </authorList>
    </citation>
    <scope>NUCLEOTIDE SEQUENCE</scope>
    <source>
        <strain evidence="2">CSA2</strain>
    </source>
</reference>
<accession>A0A934UX17</accession>
<keyword evidence="1" id="KW-0812">Transmembrane</keyword>
<dbReference type="RefSeq" id="WP_200131318.1">
    <property type="nucleotide sequence ID" value="NZ_JAEHOI010000002.1"/>
</dbReference>
<gene>
    <name evidence="2" type="ORF">JD292_03425</name>
</gene>
<feature type="transmembrane region" description="Helical" evidence="1">
    <location>
        <begin position="114"/>
        <end position="135"/>
    </location>
</feature>
<feature type="transmembrane region" description="Helical" evidence="1">
    <location>
        <begin position="47"/>
        <end position="68"/>
    </location>
</feature>
<dbReference type="AlphaFoldDB" id="A0A934UX17"/>
<proteinExistence type="predicted"/>